<dbReference type="Pfam" id="PF13456">
    <property type="entry name" value="RVT_3"/>
    <property type="match status" value="1"/>
</dbReference>
<accession>A0AAV0QF00</accession>
<evidence type="ECO:0000313" key="3">
    <source>
        <dbReference type="Proteomes" id="UP001154282"/>
    </source>
</evidence>
<dbReference type="InterPro" id="IPR036397">
    <property type="entry name" value="RNaseH_sf"/>
</dbReference>
<dbReference type="AlphaFoldDB" id="A0AAV0QF00"/>
<dbReference type="PROSITE" id="PS50879">
    <property type="entry name" value="RNASE_H_1"/>
    <property type="match status" value="1"/>
</dbReference>
<reference evidence="2" key="1">
    <citation type="submission" date="2022-08" db="EMBL/GenBank/DDBJ databases">
        <authorList>
            <person name="Gutierrez-Valencia J."/>
        </authorList>
    </citation>
    <scope>NUCLEOTIDE SEQUENCE</scope>
</reference>
<evidence type="ECO:0000313" key="2">
    <source>
        <dbReference type="EMBL" id="CAI0543634.1"/>
    </source>
</evidence>
<proteinExistence type="predicted"/>
<gene>
    <name evidence="2" type="ORF">LITE_LOCUS42895</name>
</gene>
<dbReference type="InterPro" id="IPR012337">
    <property type="entry name" value="RNaseH-like_sf"/>
</dbReference>
<dbReference type="InterPro" id="IPR044730">
    <property type="entry name" value="RNase_H-like_dom_plant"/>
</dbReference>
<dbReference type="Proteomes" id="UP001154282">
    <property type="component" value="Unassembled WGS sequence"/>
</dbReference>
<keyword evidence="3" id="KW-1185">Reference proteome</keyword>
<feature type="domain" description="RNase H type-1" evidence="1">
    <location>
        <begin position="8"/>
        <end position="137"/>
    </location>
</feature>
<evidence type="ECO:0000259" key="1">
    <source>
        <dbReference type="PROSITE" id="PS50879"/>
    </source>
</evidence>
<dbReference type="CDD" id="cd06222">
    <property type="entry name" value="RNase_H_like"/>
    <property type="match status" value="1"/>
</dbReference>
<dbReference type="GO" id="GO:0004523">
    <property type="term" value="F:RNA-DNA hybrid ribonuclease activity"/>
    <property type="evidence" value="ECO:0007669"/>
    <property type="project" value="InterPro"/>
</dbReference>
<organism evidence="2 3">
    <name type="scientific">Linum tenue</name>
    <dbReference type="NCBI Taxonomy" id="586396"/>
    <lineage>
        <taxon>Eukaryota</taxon>
        <taxon>Viridiplantae</taxon>
        <taxon>Streptophyta</taxon>
        <taxon>Embryophyta</taxon>
        <taxon>Tracheophyta</taxon>
        <taxon>Spermatophyta</taxon>
        <taxon>Magnoliopsida</taxon>
        <taxon>eudicotyledons</taxon>
        <taxon>Gunneridae</taxon>
        <taxon>Pentapetalae</taxon>
        <taxon>rosids</taxon>
        <taxon>fabids</taxon>
        <taxon>Malpighiales</taxon>
        <taxon>Linaceae</taxon>
        <taxon>Linum</taxon>
    </lineage>
</organism>
<protein>
    <recommendedName>
        <fullName evidence="1">RNase H type-1 domain-containing protein</fullName>
    </recommendedName>
</protein>
<dbReference type="PANTHER" id="PTHR47723:SF13">
    <property type="entry name" value="PUTATIVE-RELATED"/>
    <property type="match status" value="1"/>
</dbReference>
<comment type="caution">
    <text evidence="2">The sequence shown here is derived from an EMBL/GenBank/DDBJ whole genome shotgun (WGS) entry which is preliminary data.</text>
</comment>
<dbReference type="SUPFAM" id="SSF53098">
    <property type="entry name" value="Ribonuclease H-like"/>
    <property type="match status" value="1"/>
</dbReference>
<dbReference type="Gene3D" id="3.30.420.10">
    <property type="entry name" value="Ribonuclease H-like superfamily/Ribonuclease H"/>
    <property type="match status" value="1"/>
</dbReference>
<dbReference type="EMBL" id="CAMGYJ010000009">
    <property type="protein sequence ID" value="CAI0543634.1"/>
    <property type="molecule type" value="Genomic_DNA"/>
</dbReference>
<dbReference type="GO" id="GO:0003676">
    <property type="term" value="F:nucleic acid binding"/>
    <property type="evidence" value="ECO:0007669"/>
    <property type="project" value="InterPro"/>
</dbReference>
<dbReference type="InterPro" id="IPR002156">
    <property type="entry name" value="RNaseH_domain"/>
</dbReference>
<name>A0AAV0QF00_9ROSI</name>
<sequence>MISWQPPPRGWASLNTDGSVIQTPESTAAGGVIRDEDGRLLRAFTMNLGGGSITKAEIAGITHGLQIAWDMGLKKVQVQTDSKIAMQLLQEANSSNPHHCLIAAARRLLARDWQVEIIHVYREGNVVADFLASLGHSRGVGLHVLNHPNASLNYWLSCWGSKHPV</sequence>
<dbReference type="InterPro" id="IPR053151">
    <property type="entry name" value="RNase_H-like"/>
</dbReference>
<dbReference type="PANTHER" id="PTHR47723">
    <property type="entry name" value="OS05G0353850 PROTEIN"/>
    <property type="match status" value="1"/>
</dbReference>